<evidence type="ECO:0000313" key="2">
    <source>
        <dbReference type="Proteomes" id="UP000447574"/>
    </source>
</evidence>
<reference evidence="1 2" key="1">
    <citation type="submission" date="2019-10" db="EMBL/GenBank/DDBJ databases">
        <title>Evaluation of single-gene subtyping targets for Pseudomonas.</title>
        <authorList>
            <person name="Reichler S.J."/>
            <person name="Orsi R.H."/>
            <person name="Wiedmann M."/>
            <person name="Martin N.H."/>
            <person name="Murphy S.I."/>
        </authorList>
    </citation>
    <scope>NUCLEOTIDE SEQUENCE [LARGE SCALE GENOMIC DNA]</scope>
    <source>
        <strain evidence="1 2">FSL R10-2932</strain>
    </source>
</reference>
<comment type="caution">
    <text evidence="1">The sequence shown here is derived from an EMBL/GenBank/DDBJ whole genome shotgun (WGS) entry which is preliminary data.</text>
</comment>
<name>A0A7X2BTL4_9PSED</name>
<organism evidence="1 2">
    <name type="scientific">Pseudomonas helleri</name>
    <dbReference type="NCBI Taxonomy" id="1608996"/>
    <lineage>
        <taxon>Bacteria</taxon>
        <taxon>Pseudomonadati</taxon>
        <taxon>Pseudomonadota</taxon>
        <taxon>Gammaproteobacteria</taxon>
        <taxon>Pseudomonadales</taxon>
        <taxon>Pseudomonadaceae</taxon>
        <taxon>Pseudomonas</taxon>
    </lineage>
</organism>
<dbReference type="AlphaFoldDB" id="A0A7X2BTL4"/>
<protein>
    <submittedName>
        <fullName evidence="1">Uncharacterized protein</fullName>
    </submittedName>
</protein>
<dbReference type="EMBL" id="WIWF01000033">
    <property type="protein sequence ID" value="MQT74815.1"/>
    <property type="molecule type" value="Genomic_DNA"/>
</dbReference>
<evidence type="ECO:0000313" key="1">
    <source>
        <dbReference type="EMBL" id="MQT74815.1"/>
    </source>
</evidence>
<dbReference type="Proteomes" id="UP000447574">
    <property type="component" value="Unassembled WGS sequence"/>
</dbReference>
<sequence>MNTVKVAVLRAETDRVFRLANSHYHACVGVREVQGWQEVANRVLDESALLSCKRATAYDLDQWTSAVQALKDRLAASVERLAQLQAKDAKPSQRPILRVVSPCENYSQNDRIH</sequence>
<proteinExistence type="predicted"/>
<accession>A0A7X2BTL4</accession>
<dbReference type="RefSeq" id="WP_153438241.1">
    <property type="nucleotide sequence ID" value="NZ_WIWF01000033.1"/>
</dbReference>
<gene>
    <name evidence="1" type="ORF">GHO37_10920</name>
</gene>